<name>A0A6G8PWP7_9ACTN</name>
<dbReference type="CDD" id="cd01285">
    <property type="entry name" value="nucleoside_deaminase"/>
    <property type="match status" value="1"/>
</dbReference>
<sequence>MDPIKRTIELAMENVEGGGKPFACVILRSGELVAESPNLVVQTHDPTAHAEIVAIREACTKLGTESLAGCEIYVLAHPCPMCLGALYYASPDRVVFVTERDSYARYYKDDGRYFELETFYDEYPKPWPERRLPMRHEPDEAGLAVYERWQQLNP</sequence>
<organism evidence="4 5">
    <name type="scientific">Rubrobacter marinus</name>
    <dbReference type="NCBI Taxonomy" id="2653852"/>
    <lineage>
        <taxon>Bacteria</taxon>
        <taxon>Bacillati</taxon>
        <taxon>Actinomycetota</taxon>
        <taxon>Rubrobacteria</taxon>
        <taxon>Rubrobacterales</taxon>
        <taxon>Rubrobacteraceae</taxon>
        <taxon>Rubrobacter</taxon>
    </lineage>
</organism>
<evidence type="ECO:0000313" key="4">
    <source>
        <dbReference type="EMBL" id="QIN78605.1"/>
    </source>
</evidence>
<evidence type="ECO:0000256" key="1">
    <source>
        <dbReference type="ARBA" id="ARBA00022723"/>
    </source>
</evidence>
<dbReference type="EMBL" id="CP045121">
    <property type="protein sequence ID" value="QIN78605.1"/>
    <property type="molecule type" value="Genomic_DNA"/>
</dbReference>
<dbReference type="GO" id="GO:0047974">
    <property type="term" value="F:guanosine deaminase activity"/>
    <property type="evidence" value="ECO:0007669"/>
    <property type="project" value="TreeGrafter"/>
</dbReference>
<dbReference type="SUPFAM" id="SSF53927">
    <property type="entry name" value="Cytidine deaminase-like"/>
    <property type="match status" value="1"/>
</dbReference>
<dbReference type="PROSITE" id="PS51747">
    <property type="entry name" value="CYT_DCMP_DEAMINASES_2"/>
    <property type="match status" value="1"/>
</dbReference>
<keyword evidence="5" id="KW-1185">Reference proteome</keyword>
<reference evidence="4 5" key="1">
    <citation type="submission" date="2019-10" db="EMBL/GenBank/DDBJ databases">
        <title>Rubrobacter sp nov SCSIO 52915 isolated from a deep-sea sediment in the South China Sea.</title>
        <authorList>
            <person name="Chen R.W."/>
        </authorList>
    </citation>
    <scope>NUCLEOTIDE SEQUENCE [LARGE SCALE GENOMIC DNA]</scope>
    <source>
        <strain evidence="4 5">SCSIO 52915</strain>
    </source>
</reference>
<dbReference type="KEGG" id="rmar:GBA65_08810"/>
<keyword evidence="1" id="KW-0479">Metal-binding</keyword>
<evidence type="ECO:0000259" key="3">
    <source>
        <dbReference type="PROSITE" id="PS51747"/>
    </source>
</evidence>
<dbReference type="InterPro" id="IPR016193">
    <property type="entry name" value="Cytidine_deaminase-like"/>
</dbReference>
<keyword evidence="2" id="KW-0862">Zinc</keyword>
<dbReference type="PROSITE" id="PS00903">
    <property type="entry name" value="CYT_DCMP_DEAMINASES_1"/>
    <property type="match status" value="1"/>
</dbReference>
<dbReference type="GO" id="GO:0006152">
    <property type="term" value="P:purine nucleoside catabolic process"/>
    <property type="evidence" value="ECO:0007669"/>
    <property type="project" value="TreeGrafter"/>
</dbReference>
<dbReference type="InterPro" id="IPR016192">
    <property type="entry name" value="APOBEC/CMP_deaminase_Zn-bd"/>
</dbReference>
<proteinExistence type="predicted"/>
<dbReference type="Proteomes" id="UP000502706">
    <property type="component" value="Chromosome"/>
</dbReference>
<gene>
    <name evidence="4" type="ORF">GBA65_08810</name>
</gene>
<protein>
    <submittedName>
        <fullName evidence="4">Nucleoside deaminase</fullName>
    </submittedName>
</protein>
<dbReference type="Pfam" id="PF00383">
    <property type="entry name" value="dCMP_cyt_deam_1"/>
    <property type="match status" value="1"/>
</dbReference>
<dbReference type="Gene3D" id="3.40.140.10">
    <property type="entry name" value="Cytidine Deaminase, domain 2"/>
    <property type="match status" value="1"/>
</dbReference>
<dbReference type="PANTHER" id="PTHR11079:SF161">
    <property type="entry name" value="CMP_DCMP-TYPE DEAMINASE DOMAIN-CONTAINING PROTEIN"/>
    <property type="match status" value="1"/>
</dbReference>
<feature type="domain" description="CMP/dCMP-type deaminase" evidence="3">
    <location>
        <begin position="1"/>
        <end position="127"/>
    </location>
</feature>
<dbReference type="InterPro" id="IPR002125">
    <property type="entry name" value="CMP_dCMP_dom"/>
</dbReference>
<evidence type="ECO:0000256" key="2">
    <source>
        <dbReference type="ARBA" id="ARBA00022833"/>
    </source>
</evidence>
<evidence type="ECO:0000313" key="5">
    <source>
        <dbReference type="Proteomes" id="UP000502706"/>
    </source>
</evidence>
<dbReference type="GO" id="GO:0008270">
    <property type="term" value="F:zinc ion binding"/>
    <property type="evidence" value="ECO:0007669"/>
    <property type="project" value="InterPro"/>
</dbReference>
<dbReference type="RefSeq" id="WP_166396284.1">
    <property type="nucleotide sequence ID" value="NZ_CP045121.1"/>
</dbReference>
<dbReference type="PANTHER" id="PTHR11079">
    <property type="entry name" value="CYTOSINE DEAMINASE FAMILY MEMBER"/>
    <property type="match status" value="1"/>
</dbReference>
<dbReference type="AlphaFoldDB" id="A0A6G8PWP7"/>
<accession>A0A6G8PWP7</accession>